<keyword evidence="5 9" id="KW-0067">ATP-binding</keyword>
<feature type="domain" description="ABC transporter" evidence="8">
    <location>
        <begin position="2"/>
        <end position="234"/>
    </location>
</feature>
<dbReference type="Gene3D" id="3.40.50.300">
    <property type="entry name" value="P-loop containing nucleotide triphosphate hydrolases"/>
    <property type="match status" value="2"/>
</dbReference>
<comment type="subcellular location">
    <subcellularLocation>
        <location evidence="1">Cell membrane</location>
        <topology evidence="1">Peripheral membrane protein</topology>
    </subcellularLocation>
</comment>
<dbReference type="GO" id="GO:0016887">
    <property type="term" value="F:ATP hydrolysis activity"/>
    <property type="evidence" value="ECO:0007669"/>
    <property type="project" value="InterPro"/>
</dbReference>
<dbReference type="EMBL" id="DTBJ01000061">
    <property type="protein sequence ID" value="HGM59384.1"/>
    <property type="molecule type" value="Genomic_DNA"/>
</dbReference>
<protein>
    <submittedName>
        <fullName evidence="9">ATP-binding cassette domain-containing protein</fullName>
    </submittedName>
</protein>
<evidence type="ECO:0000259" key="8">
    <source>
        <dbReference type="PROSITE" id="PS50893"/>
    </source>
</evidence>
<evidence type="ECO:0000256" key="5">
    <source>
        <dbReference type="ARBA" id="ARBA00022840"/>
    </source>
</evidence>
<organism evidence="9">
    <name type="scientific">Staphylothermus marinus</name>
    <dbReference type="NCBI Taxonomy" id="2280"/>
    <lineage>
        <taxon>Archaea</taxon>
        <taxon>Thermoproteota</taxon>
        <taxon>Thermoprotei</taxon>
        <taxon>Desulfurococcales</taxon>
        <taxon>Desulfurococcaceae</taxon>
        <taxon>Staphylothermus</taxon>
    </lineage>
</organism>
<evidence type="ECO:0000313" key="10">
    <source>
        <dbReference type="EMBL" id="HGU64758.1"/>
    </source>
</evidence>
<keyword evidence="2" id="KW-0813">Transport</keyword>
<reference evidence="9" key="1">
    <citation type="journal article" date="2020" name="mSystems">
        <title>Genome- and Community-Level Interaction Insights into Carbon Utilization and Element Cycling Functions of Hydrothermarchaeota in Hydrothermal Sediment.</title>
        <authorList>
            <person name="Zhou Z."/>
            <person name="Liu Y."/>
            <person name="Xu W."/>
            <person name="Pan J."/>
            <person name="Luo Z.H."/>
            <person name="Li M."/>
        </authorList>
    </citation>
    <scope>NUCLEOTIDE SEQUENCE [LARGE SCALE GENOMIC DNA]</scope>
    <source>
        <strain evidence="10">SpSt-622</strain>
        <strain evidence="9">SpSt-642</strain>
    </source>
</reference>
<name>A0A7C4HEQ9_STAMA</name>
<keyword evidence="7" id="KW-0472">Membrane</keyword>
<dbReference type="PANTHER" id="PTHR43553">
    <property type="entry name" value="HEAVY METAL TRANSPORTER"/>
    <property type="match status" value="1"/>
</dbReference>
<dbReference type="GO" id="GO:0043190">
    <property type="term" value="C:ATP-binding cassette (ABC) transporter complex"/>
    <property type="evidence" value="ECO:0007669"/>
    <property type="project" value="TreeGrafter"/>
</dbReference>
<dbReference type="GO" id="GO:0005524">
    <property type="term" value="F:ATP binding"/>
    <property type="evidence" value="ECO:0007669"/>
    <property type="project" value="UniProtKB-KW"/>
</dbReference>
<dbReference type="PROSITE" id="PS00211">
    <property type="entry name" value="ABC_TRANSPORTER_1"/>
    <property type="match status" value="1"/>
</dbReference>
<dbReference type="PROSITE" id="PS50893">
    <property type="entry name" value="ABC_TRANSPORTER_2"/>
    <property type="match status" value="2"/>
</dbReference>
<dbReference type="SMART" id="SM00382">
    <property type="entry name" value="AAA"/>
    <property type="match status" value="2"/>
</dbReference>
<gene>
    <name evidence="10" type="ORF">ENT92_00885</name>
    <name evidence="9" type="ORF">ENU14_07385</name>
</gene>
<evidence type="ECO:0000256" key="7">
    <source>
        <dbReference type="ARBA" id="ARBA00023136"/>
    </source>
</evidence>
<sequence>MVSKLSVGIKTAGYSDFKIENVFFEIKPGELLLITGRSGSGKTTLLYSISNLIKIRGGFVNGYVLYNNINLLERDLKEVFEKIMIIPQEPWFATVGYSVYTEYCHTLSVYGLKCELNGLVKTGLINNIDQSTFTLSAGQYQRLLISEVFAVKPDIILFDEPFTYIDLESRIDFIKTIESFLEENRIVIVVDHIPSNWRKVEPKLIILDNGRVKYYGHYIDPLDEHINRLRVKKNLEYSDISLKAVNIWFKYPYEKPLIKGVNLELHYSEIIGIRGGNGVGKTTLLKILSGIYKPWKGFVDRNGRAIYLPENPLLYLTHPTPRLELESCSVEDDLLREVVEVFDLNRVIDKPLKHLSSGERRRLALASCFLRNYDLYFLDEPSGGLDYHSLIQLIDMINYIVEKKKTVVIAHHDPRLKNIFDKEYLLSNGVLVESN</sequence>
<accession>A0A7C4HEQ9</accession>
<evidence type="ECO:0000313" key="9">
    <source>
        <dbReference type="EMBL" id="HGM59384.1"/>
    </source>
</evidence>
<feature type="domain" description="ABC transporter" evidence="8">
    <location>
        <begin position="242"/>
        <end position="435"/>
    </location>
</feature>
<evidence type="ECO:0000256" key="6">
    <source>
        <dbReference type="ARBA" id="ARBA00022967"/>
    </source>
</evidence>
<dbReference type="EMBL" id="DTAN01000041">
    <property type="protein sequence ID" value="HGU64758.1"/>
    <property type="molecule type" value="Genomic_DNA"/>
</dbReference>
<evidence type="ECO:0000256" key="4">
    <source>
        <dbReference type="ARBA" id="ARBA00022741"/>
    </source>
</evidence>
<keyword evidence="3" id="KW-1003">Cell membrane</keyword>
<dbReference type="SUPFAM" id="SSF52540">
    <property type="entry name" value="P-loop containing nucleoside triphosphate hydrolases"/>
    <property type="match status" value="2"/>
</dbReference>
<dbReference type="InterPro" id="IPR003593">
    <property type="entry name" value="AAA+_ATPase"/>
</dbReference>
<evidence type="ECO:0000256" key="2">
    <source>
        <dbReference type="ARBA" id="ARBA00022448"/>
    </source>
</evidence>
<keyword evidence="6" id="KW-1278">Translocase</keyword>
<dbReference type="PANTHER" id="PTHR43553:SF27">
    <property type="entry name" value="ENERGY-COUPLING FACTOR TRANSPORTER ATP-BINDING PROTEIN ECFA2"/>
    <property type="match status" value="1"/>
</dbReference>
<proteinExistence type="predicted"/>
<dbReference type="AlphaFoldDB" id="A0A7C4HEQ9"/>
<dbReference type="GO" id="GO:0042626">
    <property type="term" value="F:ATPase-coupled transmembrane transporter activity"/>
    <property type="evidence" value="ECO:0007669"/>
    <property type="project" value="TreeGrafter"/>
</dbReference>
<evidence type="ECO:0000256" key="3">
    <source>
        <dbReference type="ARBA" id="ARBA00022475"/>
    </source>
</evidence>
<evidence type="ECO:0000256" key="1">
    <source>
        <dbReference type="ARBA" id="ARBA00004202"/>
    </source>
</evidence>
<keyword evidence="4" id="KW-0547">Nucleotide-binding</keyword>
<dbReference type="InterPro" id="IPR017871">
    <property type="entry name" value="ABC_transporter-like_CS"/>
</dbReference>
<dbReference type="InterPro" id="IPR003439">
    <property type="entry name" value="ABC_transporter-like_ATP-bd"/>
</dbReference>
<dbReference type="Pfam" id="PF00005">
    <property type="entry name" value="ABC_tran"/>
    <property type="match status" value="2"/>
</dbReference>
<comment type="caution">
    <text evidence="9">The sequence shown here is derived from an EMBL/GenBank/DDBJ whole genome shotgun (WGS) entry which is preliminary data.</text>
</comment>
<dbReference type="InterPro" id="IPR027417">
    <property type="entry name" value="P-loop_NTPase"/>
</dbReference>
<dbReference type="InterPro" id="IPR050095">
    <property type="entry name" value="ECF_ABC_transporter_ATP-bd"/>
</dbReference>